<feature type="domain" description="tRNA synthetases class I catalytic" evidence="10">
    <location>
        <begin position="19"/>
        <end position="330"/>
    </location>
</feature>
<evidence type="ECO:0000256" key="5">
    <source>
        <dbReference type="ARBA" id="ARBA00022833"/>
    </source>
</evidence>
<gene>
    <name evidence="9" type="primary">cysS</name>
    <name evidence="11" type="ORF">UU58_C0009G0006</name>
</gene>
<proteinExistence type="inferred from homology"/>
<evidence type="ECO:0000256" key="1">
    <source>
        <dbReference type="ARBA" id="ARBA00011245"/>
    </source>
</evidence>
<dbReference type="GO" id="GO:0005524">
    <property type="term" value="F:ATP binding"/>
    <property type="evidence" value="ECO:0007669"/>
    <property type="project" value="UniProtKB-UniRule"/>
</dbReference>
<dbReference type="SUPFAM" id="SSF52374">
    <property type="entry name" value="Nucleotidylyl transferase"/>
    <property type="match status" value="1"/>
</dbReference>
<evidence type="ECO:0000313" key="11">
    <source>
        <dbReference type="EMBL" id="KKS04184.1"/>
    </source>
</evidence>
<feature type="binding site" evidence="9">
    <location>
        <position position="32"/>
    </location>
    <ligand>
        <name>Zn(2+)</name>
        <dbReference type="ChEBI" id="CHEBI:29105"/>
    </ligand>
</feature>
<organism evidence="11 12">
    <name type="scientific">Candidatus Nomurabacteria bacterium GW2011_GWA2_41_25</name>
    <dbReference type="NCBI Taxonomy" id="1618736"/>
    <lineage>
        <taxon>Bacteria</taxon>
        <taxon>Candidatus Nomuraibacteriota</taxon>
    </lineage>
</organism>
<dbReference type="SUPFAM" id="SSF47323">
    <property type="entry name" value="Anticodon-binding domain of a subclass of class I aminoacyl-tRNA synthetases"/>
    <property type="match status" value="1"/>
</dbReference>
<keyword evidence="4 9" id="KW-0547">Nucleotide-binding</keyword>
<feature type="binding site" evidence="9">
    <location>
        <position position="254"/>
    </location>
    <ligand>
        <name>Zn(2+)</name>
        <dbReference type="ChEBI" id="CHEBI:29105"/>
    </ligand>
</feature>
<dbReference type="HAMAP" id="MF_00041">
    <property type="entry name" value="Cys_tRNA_synth"/>
    <property type="match status" value="1"/>
</dbReference>
<feature type="short sequence motif" description="'HIGH' region" evidence="9">
    <location>
        <begin position="34"/>
        <end position="44"/>
    </location>
</feature>
<comment type="cofactor">
    <cofactor evidence="9">
        <name>Zn(2+)</name>
        <dbReference type="ChEBI" id="CHEBI:29105"/>
    </cofactor>
    <text evidence="9">Binds 1 zinc ion per subunit.</text>
</comment>
<sequence length="472" mass="54747">MNSSKIQFYNTLSRKKEIFAPINPPDVSFYSCGPTVYDYAHIGNLRAYVFADILQKTLEYSGYKVRRVMNITDIGHLSSDADSGEDKMTKGLLREGKEFTLKNMREMAEFYTEKFKEDLQALNIEIPENIYYASDYVKEDIELVQKLEEKGYTYKISDGIYFNTSKMPDYGILWGVAKNREESRSRIIENSEKINSEDFALWKFNSKIGFESPWGKGFPGWHIECSAMGMKFLGEQFDIHTGGIDLIPTHHTNEIAQSECATGKKPFVRFWMHSEFVDTGGVKMSKSENNFLRLESLAVKNISPATYRFWLLMANYRTKVNFVWEALEGAETALKRLYGLYLDLENETPPRTGQVGHIHQEYQNKFKEFLEDDLDTPRALSLLWDVFKDENISNADKKATILDFDKIFGLGFADLKEEIIPEEILKLGEKIEEARKNKNFKESDRIREKIEKKWEYEVKNTATGTTFTKKKI</sequence>
<evidence type="ECO:0000259" key="10">
    <source>
        <dbReference type="Pfam" id="PF01406"/>
    </source>
</evidence>
<comment type="subunit">
    <text evidence="1 9">Monomer.</text>
</comment>
<dbReference type="InterPro" id="IPR015803">
    <property type="entry name" value="Cys-tRNA-ligase"/>
</dbReference>
<dbReference type="GO" id="GO:0008270">
    <property type="term" value="F:zinc ion binding"/>
    <property type="evidence" value="ECO:0007669"/>
    <property type="project" value="UniProtKB-UniRule"/>
</dbReference>
<keyword evidence="9" id="KW-0963">Cytoplasm</keyword>
<evidence type="ECO:0000256" key="2">
    <source>
        <dbReference type="ARBA" id="ARBA00022598"/>
    </source>
</evidence>
<dbReference type="EC" id="6.1.1.16" evidence="9"/>
<evidence type="ECO:0000256" key="3">
    <source>
        <dbReference type="ARBA" id="ARBA00022723"/>
    </source>
</evidence>
<evidence type="ECO:0000256" key="9">
    <source>
        <dbReference type="HAMAP-Rule" id="MF_00041"/>
    </source>
</evidence>
<keyword evidence="2 9" id="KW-0436">Ligase</keyword>
<keyword evidence="6 9" id="KW-0067">ATP-binding</keyword>
<comment type="caution">
    <text evidence="11">The sequence shown here is derived from an EMBL/GenBank/DDBJ whole genome shotgun (WGS) entry which is preliminary data.</text>
</comment>
<keyword evidence="8 9" id="KW-0030">Aminoacyl-tRNA synthetase</keyword>
<dbReference type="PRINTS" id="PR00983">
    <property type="entry name" value="TRNASYNTHCYS"/>
</dbReference>
<dbReference type="CDD" id="cd00672">
    <property type="entry name" value="CysRS_core"/>
    <property type="match status" value="1"/>
</dbReference>
<evidence type="ECO:0000256" key="4">
    <source>
        <dbReference type="ARBA" id="ARBA00022741"/>
    </source>
</evidence>
<feature type="short sequence motif" description="'KMSKS' region" evidence="9">
    <location>
        <begin position="283"/>
        <end position="287"/>
    </location>
</feature>
<dbReference type="Proteomes" id="UP000034236">
    <property type="component" value="Unassembled WGS sequence"/>
</dbReference>
<dbReference type="PANTHER" id="PTHR10890:SF3">
    <property type="entry name" value="CYSTEINE--TRNA LIGASE, CYTOPLASMIC"/>
    <property type="match status" value="1"/>
</dbReference>
<reference evidence="11 12" key="1">
    <citation type="journal article" date="2015" name="Nature">
        <title>rRNA introns, odd ribosomes, and small enigmatic genomes across a large radiation of phyla.</title>
        <authorList>
            <person name="Brown C.T."/>
            <person name="Hug L.A."/>
            <person name="Thomas B.C."/>
            <person name="Sharon I."/>
            <person name="Castelle C.J."/>
            <person name="Singh A."/>
            <person name="Wilkins M.J."/>
            <person name="Williams K.H."/>
            <person name="Banfield J.F."/>
        </authorList>
    </citation>
    <scope>NUCLEOTIDE SEQUENCE [LARGE SCALE GENOMIC DNA]</scope>
</reference>
<comment type="similarity">
    <text evidence="9">Belongs to the class-I aminoacyl-tRNA synthetase family.</text>
</comment>
<dbReference type="Gene3D" id="3.40.50.620">
    <property type="entry name" value="HUPs"/>
    <property type="match status" value="1"/>
</dbReference>
<dbReference type="PATRIC" id="fig|1618736.3.peg.386"/>
<feature type="binding site" evidence="9">
    <location>
        <position position="225"/>
    </location>
    <ligand>
        <name>Zn(2+)</name>
        <dbReference type="ChEBI" id="CHEBI:29105"/>
    </ligand>
</feature>
<dbReference type="InterPro" id="IPR024909">
    <property type="entry name" value="Cys-tRNA/MSH_ligase"/>
</dbReference>
<keyword evidence="5 9" id="KW-0862">Zinc</keyword>
<name>A0A0G0VTH7_9BACT</name>
<feature type="binding site" evidence="9">
    <location>
        <position position="286"/>
    </location>
    <ligand>
        <name>ATP</name>
        <dbReference type="ChEBI" id="CHEBI:30616"/>
    </ligand>
</feature>
<dbReference type="InterPro" id="IPR009080">
    <property type="entry name" value="tRNAsynth_Ia_anticodon-bd"/>
</dbReference>
<comment type="subcellular location">
    <subcellularLocation>
        <location evidence="9">Cytoplasm</location>
    </subcellularLocation>
</comment>
<dbReference type="Pfam" id="PF01406">
    <property type="entry name" value="tRNA-synt_1e"/>
    <property type="match status" value="1"/>
</dbReference>
<protein>
    <recommendedName>
        <fullName evidence="9">Cysteine--tRNA ligase</fullName>
        <ecNumber evidence="9">6.1.1.16</ecNumber>
    </recommendedName>
    <alternativeName>
        <fullName evidence="9">Cysteinyl-tRNA synthetase</fullName>
        <shortName evidence="9">CysRS</shortName>
    </alternativeName>
</protein>
<dbReference type="PANTHER" id="PTHR10890">
    <property type="entry name" value="CYSTEINYL-TRNA SYNTHETASE"/>
    <property type="match status" value="1"/>
</dbReference>
<evidence type="ECO:0000256" key="8">
    <source>
        <dbReference type="ARBA" id="ARBA00023146"/>
    </source>
</evidence>
<comment type="catalytic activity">
    <reaction evidence="9">
        <text>tRNA(Cys) + L-cysteine + ATP = L-cysteinyl-tRNA(Cys) + AMP + diphosphate</text>
        <dbReference type="Rhea" id="RHEA:17773"/>
        <dbReference type="Rhea" id="RHEA-COMP:9661"/>
        <dbReference type="Rhea" id="RHEA-COMP:9679"/>
        <dbReference type="ChEBI" id="CHEBI:30616"/>
        <dbReference type="ChEBI" id="CHEBI:33019"/>
        <dbReference type="ChEBI" id="CHEBI:35235"/>
        <dbReference type="ChEBI" id="CHEBI:78442"/>
        <dbReference type="ChEBI" id="CHEBI:78517"/>
        <dbReference type="ChEBI" id="CHEBI:456215"/>
        <dbReference type="EC" id="6.1.1.16"/>
    </reaction>
</comment>
<dbReference type="NCBIfam" id="TIGR00435">
    <property type="entry name" value="cysS"/>
    <property type="match status" value="1"/>
</dbReference>
<keyword evidence="7 9" id="KW-0648">Protein biosynthesis</keyword>
<accession>A0A0G0VTH7</accession>
<evidence type="ECO:0000313" key="12">
    <source>
        <dbReference type="Proteomes" id="UP000034236"/>
    </source>
</evidence>
<evidence type="ECO:0000256" key="6">
    <source>
        <dbReference type="ARBA" id="ARBA00022840"/>
    </source>
</evidence>
<dbReference type="Gene3D" id="1.20.120.640">
    <property type="entry name" value="Anticodon-binding domain of a subclass of class I aminoacyl-tRNA synthetases"/>
    <property type="match status" value="1"/>
</dbReference>
<dbReference type="GO" id="GO:0006423">
    <property type="term" value="P:cysteinyl-tRNA aminoacylation"/>
    <property type="evidence" value="ECO:0007669"/>
    <property type="project" value="UniProtKB-UniRule"/>
</dbReference>
<dbReference type="GO" id="GO:0005829">
    <property type="term" value="C:cytosol"/>
    <property type="evidence" value="ECO:0007669"/>
    <property type="project" value="TreeGrafter"/>
</dbReference>
<keyword evidence="3 9" id="KW-0479">Metal-binding</keyword>
<dbReference type="GO" id="GO:0004817">
    <property type="term" value="F:cysteine-tRNA ligase activity"/>
    <property type="evidence" value="ECO:0007669"/>
    <property type="project" value="UniProtKB-UniRule"/>
</dbReference>
<dbReference type="InterPro" id="IPR032678">
    <property type="entry name" value="tRNA-synt_1_cat_dom"/>
</dbReference>
<feature type="binding site" evidence="9">
    <location>
        <position position="250"/>
    </location>
    <ligand>
        <name>Zn(2+)</name>
        <dbReference type="ChEBI" id="CHEBI:29105"/>
    </ligand>
</feature>
<dbReference type="AlphaFoldDB" id="A0A0G0VTH7"/>
<dbReference type="EMBL" id="LCBE01000009">
    <property type="protein sequence ID" value="KKS04184.1"/>
    <property type="molecule type" value="Genomic_DNA"/>
</dbReference>
<evidence type="ECO:0000256" key="7">
    <source>
        <dbReference type="ARBA" id="ARBA00022917"/>
    </source>
</evidence>
<dbReference type="InterPro" id="IPR014729">
    <property type="entry name" value="Rossmann-like_a/b/a_fold"/>
</dbReference>